<evidence type="ECO:0000256" key="6">
    <source>
        <dbReference type="ARBA" id="ARBA00022692"/>
    </source>
</evidence>
<dbReference type="PANTHER" id="PTHR33446:SF2">
    <property type="entry name" value="PROTEIN TONB"/>
    <property type="match status" value="1"/>
</dbReference>
<dbReference type="eggNOG" id="COG0810">
    <property type="taxonomic scope" value="Bacteria"/>
</dbReference>
<evidence type="ECO:0000256" key="3">
    <source>
        <dbReference type="ARBA" id="ARBA00022448"/>
    </source>
</evidence>
<keyword evidence="3" id="KW-0813">Transport</keyword>
<evidence type="ECO:0000256" key="10">
    <source>
        <dbReference type="SAM" id="Phobius"/>
    </source>
</evidence>
<dbReference type="PANTHER" id="PTHR33446">
    <property type="entry name" value="PROTEIN TONB-RELATED"/>
    <property type="match status" value="1"/>
</dbReference>
<feature type="transmembrane region" description="Helical" evidence="10">
    <location>
        <begin position="265"/>
        <end position="284"/>
    </location>
</feature>
<dbReference type="GO" id="GO:0098797">
    <property type="term" value="C:plasma membrane protein complex"/>
    <property type="evidence" value="ECO:0007669"/>
    <property type="project" value="TreeGrafter"/>
</dbReference>
<evidence type="ECO:0000256" key="1">
    <source>
        <dbReference type="ARBA" id="ARBA00004383"/>
    </source>
</evidence>
<dbReference type="GO" id="GO:0015031">
    <property type="term" value="P:protein transport"/>
    <property type="evidence" value="ECO:0007669"/>
    <property type="project" value="UniProtKB-KW"/>
</dbReference>
<evidence type="ECO:0000256" key="7">
    <source>
        <dbReference type="ARBA" id="ARBA00022927"/>
    </source>
</evidence>
<dbReference type="RefSeq" id="WP_014019579.1">
    <property type="nucleotide sequence ID" value="NC_015914.1"/>
</dbReference>
<dbReference type="EMBL" id="CP002955">
    <property type="protein sequence ID" value="AEL25284.1"/>
    <property type="molecule type" value="Genomic_DNA"/>
</dbReference>
<keyword evidence="6 10" id="KW-0812">Transmembrane</keyword>
<comment type="similarity">
    <text evidence="2">Belongs to the TonB family.</text>
</comment>
<dbReference type="GO" id="GO:0031992">
    <property type="term" value="F:energy transducer activity"/>
    <property type="evidence" value="ECO:0007669"/>
    <property type="project" value="TreeGrafter"/>
</dbReference>
<keyword evidence="4" id="KW-1003">Cell membrane</keyword>
<evidence type="ECO:0000256" key="2">
    <source>
        <dbReference type="ARBA" id="ARBA00006555"/>
    </source>
</evidence>
<feature type="transmembrane region" description="Helical" evidence="10">
    <location>
        <begin position="38"/>
        <end position="60"/>
    </location>
</feature>
<feature type="transmembrane region" description="Helical" evidence="10">
    <location>
        <begin position="91"/>
        <end position="112"/>
    </location>
</feature>
<protein>
    <submittedName>
        <fullName evidence="12">TonB family protein</fullName>
    </submittedName>
</protein>
<keyword evidence="8 10" id="KW-1133">Transmembrane helix</keyword>
<accession>G0J4Q4</accession>
<keyword evidence="13" id="KW-1185">Reference proteome</keyword>
<dbReference type="Gene3D" id="3.30.1150.10">
    <property type="match status" value="1"/>
</dbReference>
<dbReference type="Proteomes" id="UP000001635">
    <property type="component" value="Chromosome"/>
</dbReference>
<evidence type="ECO:0000259" key="11">
    <source>
        <dbReference type="PROSITE" id="PS52015"/>
    </source>
</evidence>
<evidence type="ECO:0000256" key="5">
    <source>
        <dbReference type="ARBA" id="ARBA00022519"/>
    </source>
</evidence>
<organism evidence="12 13">
    <name type="scientific">Cyclobacterium marinum (strain ATCC 25205 / DSM 745 / LMG 13164 / NCIMB 1802)</name>
    <name type="common">Flectobacillus marinus</name>
    <dbReference type="NCBI Taxonomy" id="880070"/>
    <lineage>
        <taxon>Bacteria</taxon>
        <taxon>Pseudomonadati</taxon>
        <taxon>Bacteroidota</taxon>
        <taxon>Cytophagia</taxon>
        <taxon>Cytophagales</taxon>
        <taxon>Cyclobacteriaceae</taxon>
        <taxon>Cyclobacterium</taxon>
    </lineage>
</organism>
<evidence type="ECO:0000256" key="4">
    <source>
        <dbReference type="ARBA" id="ARBA00022475"/>
    </source>
</evidence>
<feature type="transmembrane region" description="Helical" evidence="10">
    <location>
        <begin position="6"/>
        <end position="26"/>
    </location>
</feature>
<feature type="domain" description="TonB C-terminal" evidence="11">
    <location>
        <begin position="324"/>
        <end position="419"/>
    </location>
</feature>
<dbReference type="AlphaFoldDB" id="G0J4Q4"/>
<dbReference type="InterPro" id="IPR006260">
    <property type="entry name" value="TonB/TolA_C"/>
</dbReference>
<keyword evidence="9 10" id="KW-0472">Membrane</keyword>
<dbReference type="STRING" id="880070.Cycma_1522"/>
<dbReference type="InterPro" id="IPR051045">
    <property type="entry name" value="TonB-dependent_transducer"/>
</dbReference>
<dbReference type="NCBIfam" id="TIGR01352">
    <property type="entry name" value="tonB_Cterm"/>
    <property type="match status" value="1"/>
</dbReference>
<name>G0J4Q4_CYCMS</name>
<dbReference type="Pfam" id="PF03544">
    <property type="entry name" value="TonB_C"/>
    <property type="match status" value="1"/>
</dbReference>
<gene>
    <name evidence="12" type="ordered locus">Cycma_1522</name>
</gene>
<evidence type="ECO:0000256" key="8">
    <source>
        <dbReference type="ARBA" id="ARBA00022989"/>
    </source>
</evidence>
<dbReference type="InterPro" id="IPR037682">
    <property type="entry name" value="TonB_C"/>
</dbReference>
<dbReference type="OrthoDB" id="9812355at2"/>
<comment type="subcellular location">
    <subcellularLocation>
        <location evidence="1">Cell inner membrane</location>
        <topology evidence="1">Single-pass membrane protein</topology>
        <orientation evidence="1">Periplasmic side</orientation>
    </subcellularLocation>
</comment>
<evidence type="ECO:0000256" key="9">
    <source>
        <dbReference type="ARBA" id="ARBA00023136"/>
    </source>
</evidence>
<evidence type="ECO:0000313" key="12">
    <source>
        <dbReference type="EMBL" id="AEL25284.1"/>
    </source>
</evidence>
<dbReference type="KEGG" id="cmr:Cycma_1522"/>
<sequence>MSSLINYLWEGIICLTIPWLLYKALFEKTTFFAWNRTFLLSALILALLFPALNLEGLYIFNFNRETYQFILPTFEYDGTNQPLNSLTPIPITSFLAGAYLIGMLFSIIKFLIRIFSLISSIKKAKISYKGEYTLLEHASFEPSSFFHLIFLPEGSFKLNDKVDCIISHEAMHANYNHSLDKLLLQLVKIIFWFYPICHLYEKDLEVVHEYQVDERMKDIYPLKEYALLLIHLGKPKMMNQLAHNFNKFQIKKRITMMTKPKSKRIAKWLYALALPIFIGLFGLISCDQKDEIVDVEKPQAETKTEGAISNEIFETAEDMPVPFDGMQGWNEYLSQNLKYPQSSKDQNIEGTVYLQFIINKEGELINPSVIRGVDPDLDAEALRVIKNSPKWTAGKQGGRDVNVKMQIPIRFKLNKQLLD</sequence>
<dbReference type="HOGENOM" id="CLU_013798_1_1_10"/>
<keyword evidence="5" id="KW-0997">Cell inner membrane</keyword>
<dbReference type="eggNOG" id="COG4219">
    <property type="taxonomic scope" value="Bacteria"/>
</dbReference>
<dbReference type="PROSITE" id="PS52015">
    <property type="entry name" value="TONB_CTD"/>
    <property type="match status" value="1"/>
</dbReference>
<proteinExistence type="inferred from homology"/>
<reference evidence="13" key="1">
    <citation type="submission" date="2011-07" db="EMBL/GenBank/DDBJ databases">
        <title>The complete genome of Cyclobacterium marinum DSM 745.</title>
        <authorList>
            <person name="Lucas S."/>
            <person name="Han J."/>
            <person name="Lapidus A."/>
            <person name="Bruce D."/>
            <person name="Goodwin L."/>
            <person name="Pitluck S."/>
            <person name="Peters L."/>
            <person name="Kyrpides N."/>
            <person name="Mavromatis K."/>
            <person name="Ivanova N."/>
            <person name="Ovchinnikova G."/>
            <person name="Chertkov O."/>
            <person name="Detter J.C."/>
            <person name="Tapia R."/>
            <person name="Han C."/>
            <person name="Land M."/>
            <person name="Hauser L."/>
            <person name="Markowitz V."/>
            <person name="Cheng J.-F."/>
            <person name="Hugenholtz P."/>
            <person name="Woyke T."/>
            <person name="Wu D."/>
            <person name="Tindall B."/>
            <person name="Schuetze A."/>
            <person name="Brambilla E."/>
            <person name="Klenk H.-P."/>
            <person name="Eisen J.A."/>
        </authorList>
    </citation>
    <scope>NUCLEOTIDE SEQUENCE [LARGE SCALE GENOMIC DNA]</scope>
    <source>
        <strain evidence="13">ATCC 25205 / DSM 745 / LMG 13164 / NCIMB 1802</strain>
    </source>
</reference>
<dbReference type="SUPFAM" id="SSF74653">
    <property type="entry name" value="TolA/TonB C-terminal domain"/>
    <property type="match status" value="1"/>
</dbReference>
<evidence type="ECO:0000313" key="13">
    <source>
        <dbReference type="Proteomes" id="UP000001635"/>
    </source>
</evidence>
<keyword evidence="7" id="KW-0653">Protein transport</keyword>
<dbReference type="GO" id="GO:0055085">
    <property type="term" value="P:transmembrane transport"/>
    <property type="evidence" value="ECO:0007669"/>
    <property type="project" value="InterPro"/>
</dbReference>